<feature type="binding site" evidence="5">
    <location>
        <begin position="125"/>
        <end position="129"/>
    </location>
    <ligand>
        <name>S-adenosyl-L-methionine</name>
        <dbReference type="ChEBI" id="CHEBI:59789"/>
    </ligand>
</feature>
<dbReference type="InterPro" id="IPR040758">
    <property type="entry name" value="PrmC_N"/>
</dbReference>
<dbReference type="InterPro" id="IPR004556">
    <property type="entry name" value="HemK-like"/>
</dbReference>
<evidence type="ECO:0000256" key="3">
    <source>
        <dbReference type="ARBA" id="ARBA00022691"/>
    </source>
</evidence>
<dbReference type="GO" id="GO:0032259">
    <property type="term" value="P:methylation"/>
    <property type="evidence" value="ECO:0007669"/>
    <property type="project" value="UniProtKB-KW"/>
</dbReference>
<gene>
    <name evidence="5 8" type="primary">prmC</name>
    <name evidence="8" type="ORF">ACFSW6_01390</name>
</gene>
<feature type="binding site" evidence="5">
    <location>
        <position position="175"/>
    </location>
    <ligand>
        <name>S-adenosyl-L-methionine</name>
        <dbReference type="ChEBI" id="CHEBI:59789"/>
    </ligand>
</feature>
<dbReference type="NCBIfam" id="TIGR00536">
    <property type="entry name" value="hemK_fam"/>
    <property type="match status" value="1"/>
</dbReference>
<evidence type="ECO:0000256" key="1">
    <source>
        <dbReference type="ARBA" id="ARBA00022603"/>
    </source>
</evidence>
<evidence type="ECO:0000256" key="4">
    <source>
        <dbReference type="ARBA" id="ARBA00048391"/>
    </source>
</evidence>
<dbReference type="CDD" id="cd02440">
    <property type="entry name" value="AdoMet_MTases"/>
    <property type="match status" value="1"/>
</dbReference>
<dbReference type="PANTHER" id="PTHR18895">
    <property type="entry name" value="HEMK METHYLTRANSFERASE"/>
    <property type="match status" value="1"/>
</dbReference>
<organism evidence="8 9">
    <name type="scientific">Comamonas terrae</name>
    <dbReference type="NCBI Taxonomy" id="673548"/>
    <lineage>
        <taxon>Bacteria</taxon>
        <taxon>Pseudomonadati</taxon>
        <taxon>Pseudomonadota</taxon>
        <taxon>Betaproteobacteria</taxon>
        <taxon>Burkholderiales</taxon>
        <taxon>Comamonadaceae</taxon>
        <taxon>Comamonas</taxon>
    </lineage>
</organism>
<feature type="domain" description="Release factor glutamine methyltransferase N-terminal" evidence="7">
    <location>
        <begin position="13"/>
        <end position="80"/>
    </location>
</feature>
<keyword evidence="9" id="KW-1185">Reference proteome</keyword>
<dbReference type="EC" id="2.1.1.297" evidence="5"/>
<proteinExistence type="inferred from homology"/>
<dbReference type="InterPro" id="IPR019874">
    <property type="entry name" value="RF_methyltr_PrmC"/>
</dbReference>
<dbReference type="PROSITE" id="PS00092">
    <property type="entry name" value="N6_MTASE"/>
    <property type="match status" value="1"/>
</dbReference>
<reference evidence="9" key="1">
    <citation type="journal article" date="2019" name="Int. J. Syst. Evol. Microbiol.">
        <title>The Global Catalogue of Microorganisms (GCM) 10K type strain sequencing project: providing services to taxonomists for standard genome sequencing and annotation.</title>
        <authorList>
            <consortium name="The Broad Institute Genomics Platform"/>
            <consortium name="The Broad Institute Genome Sequencing Center for Infectious Disease"/>
            <person name="Wu L."/>
            <person name="Ma J."/>
        </authorList>
    </citation>
    <scope>NUCLEOTIDE SEQUENCE [LARGE SCALE GENOMIC DNA]</scope>
    <source>
        <strain evidence="9">TISTR 1906</strain>
    </source>
</reference>
<accession>A0ABW5UGK9</accession>
<dbReference type="NCBIfam" id="TIGR03534">
    <property type="entry name" value="RF_mod_PrmC"/>
    <property type="match status" value="1"/>
</dbReference>
<comment type="function">
    <text evidence="5">Methylates the class 1 translation termination release factors RF1/PrfA and RF2/PrfB on the glutamine residue of the universally conserved GGQ motif.</text>
</comment>
<dbReference type="Pfam" id="PF17827">
    <property type="entry name" value="PrmC_N"/>
    <property type="match status" value="1"/>
</dbReference>
<dbReference type="GO" id="GO:0102559">
    <property type="term" value="F:peptide chain release factor N(5)-glutamine methyltransferase activity"/>
    <property type="evidence" value="ECO:0007669"/>
    <property type="project" value="UniProtKB-EC"/>
</dbReference>
<feature type="binding site" evidence="5">
    <location>
        <begin position="191"/>
        <end position="194"/>
    </location>
    <ligand>
        <name>substrate</name>
    </ligand>
</feature>
<feature type="binding site" evidence="5">
    <location>
        <position position="191"/>
    </location>
    <ligand>
        <name>S-adenosyl-L-methionine</name>
        <dbReference type="ChEBI" id="CHEBI:59789"/>
    </ligand>
</feature>
<evidence type="ECO:0000313" key="9">
    <source>
        <dbReference type="Proteomes" id="UP001597463"/>
    </source>
</evidence>
<keyword evidence="1 5" id="KW-0489">Methyltransferase</keyword>
<keyword evidence="2 5" id="KW-0808">Transferase</keyword>
<dbReference type="InterPro" id="IPR002052">
    <property type="entry name" value="DNA_methylase_N6_adenine_CS"/>
</dbReference>
<dbReference type="HAMAP" id="MF_02126">
    <property type="entry name" value="RF_methyltr_PrmC"/>
    <property type="match status" value="1"/>
</dbReference>
<sequence>MTQTRPFTPTIAQALAEAARQGLPRMDAQMLLLHAAGQSPHARAWLITHDTDTLSPAQQASWQALCARRLQGVPVAYLTGRKEFYGLDLAVDARVLDPRPDTETLVDWALELMPPQQPCHVVDLGTGSGAIALALQSRRPAAQVLAVDASADALAVAQANAQRLQLPVQFAHGSWLEPLAGQPACDLIVSNPPYIRADDPHLASLTHEPLSALASGGDGLADIRCIIAQAPVHLKRGGWLLFEHGWDQAPDVATLMQQAGFAAVQHREDLAGIARCTGGQWPPA</sequence>
<dbReference type="Gene3D" id="1.10.8.10">
    <property type="entry name" value="DNA helicase RuvA subunit, C-terminal domain"/>
    <property type="match status" value="1"/>
</dbReference>
<dbReference type="PANTHER" id="PTHR18895:SF74">
    <property type="entry name" value="MTRF1L RELEASE FACTOR GLUTAMINE METHYLTRANSFERASE"/>
    <property type="match status" value="1"/>
</dbReference>
<dbReference type="InterPro" id="IPR029063">
    <property type="entry name" value="SAM-dependent_MTases_sf"/>
</dbReference>
<protein>
    <recommendedName>
        <fullName evidence="5">Release factor glutamine methyltransferase</fullName>
        <shortName evidence="5">RF MTase</shortName>
        <ecNumber evidence="5">2.1.1.297</ecNumber>
    </recommendedName>
    <alternativeName>
        <fullName evidence="5">N5-glutamine methyltransferase PrmC</fullName>
    </alternativeName>
    <alternativeName>
        <fullName evidence="5">Protein-(glutamine-N5) MTase PrmC</fullName>
    </alternativeName>
    <alternativeName>
        <fullName evidence="5">Protein-glutamine N-methyltransferase PrmC</fullName>
    </alternativeName>
</protein>
<keyword evidence="3 5" id="KW-0949">S-adenosyl-L-methionine</keyword>
<evidence type="ECO:0000259" key="6">
    <source>
        <dbReference type="Pfam" id="PF05175"/>
    </source>
</evidence>
<dbReference type="RefSeq" id="WP_066473340.1">
    <property type="nucleotide sequence ID" value="NZ_BCNT01000003.1"/>
</dbReference>
<dbReference type="InterPro" id="IPR007848">
    <property type="entry name" value="Small_mtfrase_dom"/>
</dbReference>
<comment type="caution">
    <text evidence="8">The sequence shown here is derived from an EMBL/GenBank/DDBJ whole genome shotgun (WGS) entry which is preliminary data.</text>
</comment>
<feature type="domain" description="Methyltransferase small" evidence="6">
    <location>
        <begin position="111"/>
        <end position="199"/>
    </location>
</feature>
<dbReference type="Proteomes" id="UP001597463">
    <property type="component" value="Unassembled WGS sequence"/>
</dbReference>
<comment type="catalytic activity">
    <reaction evidence="4 5">
        <text>L-glutaminyl-[peptide chain release factor] + S-adenosyl-L-methionine = N(5)-methyl-L-glutaminyl-[peptide chain release factor] + S-adenosyl-L-homocysteine + H(+)</text>
        <dbReference type="Rhea" id="RHEA:42896"/>
        <dbReference type="Rhea" id="RHEA-COMP:10271"/>
        <dbReference type="Rhea" id="RHEA-COMP:10272"/>
        <dbReference type="ChEBI" id="CHEBI:15378"/>
        <dbReference type="ChEBI" id="CHEBI:30011"/>
        <dbReference type="ChEBI" id="CHEBI:57856"/>
        <dbReference type="ChEBI" id="CHEBI:59789"/>
        <dbReference type="ChEBI" id="CHEBI:61891"/>
        <dbReference type="EC" id="2.1.1.297"/>
    </reaction>
</comment>
<dbReference type="Gene3D" id="3.40.50.150">
    <property type="entry name" value="Vaccinia Virus protein VP39"/>
    <property type="match status" value="1"/>
</dbReference>
<evidence type="ECO:0000256" key="2">
    <source>
        <dbReference type="ARBA" id="ARBA00022679"/>
    </source>
</evidence>
<dbReference type="InterPro" id="IPR050320">
    <property type="entry name" value="N5-glutamine_MTase"/>
</dbReference>
<name>A0ABW5UGK9_9BURK</name>
<evidence type="ECO:0000256" key="5">
    <source>
        <dbReference type="HAMAP-Rule" id="MF_02126"/>
    </source>
</evidence>
<feature type="binding site" evidence="5">
    <location>
        <position position="148"/>
    </location>
    <ligand>
        <name>S-adenosyl-L-methionine</name>
        <dbReference type="ChEBI" id="CHEBI:59789"/>
    </ligand>
</feature>
<dbReference type="EMBL" id="JBHUMV010000001">
    <property type="protein sequence ID" value="MFD2752726.1"/>
    <property type="molecule type" value="Genomic_DNA"/>
</dbReference>
<evidence type="ECO:0000313" key="8">
    <source>
        <dbReference type="EMBL" id="MFD2752726.1"/>
    </source>
</evidence>
<dbReference type="Pfam" id="PF05175">
    <property type="entry name" value="MTS"/>
    <property type="match status" value="1"/>
</dbReference>
<dbReference type="SUPFAM" id="SSF53335">
    <property type="entry name" value="S-adenosyl-L-methionine-dependent methyltransferases"/>
    <property type="match status" value="1"/>
</dbReference>
<evidence type="ECO:0000259" key="7">
    <source>
        <dbReference type="Pfam" id="PF17827"/>
    </source>
</evidence>
<comment type="similarity">
    <text evidence="5">Belongs to the protein N5-glutamine methyltransferase family. PrmC subfamily.</text>
</comment>